<dbReference type="InterPro" id="IPR029058">
    <property type="entry name" value="AB_hydrolase_fold"/>
</dbReference>
<comment type="caution">
    <text evidence="4">The sequence shown here is derived from an EMBL/GenBank/DDBJ whole genome shotgun (WGS) entry which is preliminary data.</text>
</comment>
<accession>A0A0Q0X1L4</accession>
<dbReference type="PANTHER" id="PTHR22946:SF9">
    <property type="entry name" value="POLYKETIDE TRANSFERASE AF380"/>
    <property type="match status" value="1"/>
</dbReference>
<dbReference type="InterPro" id="IPR002925">
    <property type="entry name" value="Dienelactn_hydro"/>
</dbReference>
<dbReference type="STRING" id="346185.AAY42_17615"/>
<dbReference type="AlphaFoldDB" id="A0A0Q0X1L4"/>
<dbReference type="Pfam" id="PF01738">
    <property type="entry name" value="DLH"/>
    <property type="match status" value="1"/>
</dbReference>
<dbReference type="GO" id="GO:0052689">
    <property type="term" value="F:carboxylic ester hydrolase activity"/>
    <property type="evidence" value="ECO:0007669"/>
    <property type="project" value="UniProtKB-ARBA"/>
</dbReference>
<evidence type="ECO:0000256" key="1">
    <source>
        <dbReference type="ARBA" id="ARBA00022801"/>
    </source>
</evidence>
<feature type="chain" id="PRO_5006186163" description="Dienelactone hydrolase domain-containing protein" evidence="2">
    <location>
        <begin position="23"/>
        <end position="301"/>
    </location>
</feature>
<dbReference type="OrthoDB" id="3668964at2"/>
<protein>
    <recommendedName>
        <fullName evidence="3">Dienelactone hydrolase domain-containing protein</fullName>
    </recommendedName>
</protein>
<proteinExistence type="predicted"/>
<feature type="signal peptide" evidence="2">
    <location>
        <begin position="1"/>
        <end position="22"/>
    </location>
</feature>
<feature type="domain" description="Dienelactone hydrolase" evidence="3">
    <location>
        <begin position="68"/>
        <end position="277"/>
    </location>
</feature>
<keyword evidence="1" id="KW-0378">Hydrolase</keyword>
<evidence type="ECO:0000313" key="5">
    <source>
        <dbReference type="Proteomes" id="UP000050827"/>
    </source>
</evidence>
<dbReference type="InterPro" id="IPR050261">
    <property type="entry name" value="FrsA_esterase"/>
</dbReference>
<dbReference type="Gene3D" id="3.40.50.1820">
    <property type="entry name" value="alpha/beta hydrolase"/>
    <property type="match status" value="1"/>
</dbReference>
<dbReference type="EMBL" id="LCTZ01000002">
    <property type="protein sequence ID" value="KQC31487.1"/>
    <property type="molecule type" value="Genomic_DNA"/>
</dbReference>
<evidence type="ECO:0000256" key="2">
    <source>
        <dbReference type="SAM" id="SignalP"/>
    </source>
</evidence>
<name>A0A0Q0X1L4_9FLAO</name>
<evidence type="ECO:0000313" key="4">
    <source>
        <dbReference type="EMBL" id="KQC31487.1"/>
    </source>
</evidence>
<dbReference type="SUPFAM" id="SSF53474">
    <property type="entry name" value="alpha/beta-Hydrolases"/>
    <property type="match status" value="1"/>
</dbReference>
<organism evidence="4 5">
    <name type="scientific">Flagellimonas eckloniae</name>
    <dbReference type="NCBI Taxonomy" id="346185"/>
    <lineage>
        <taxon>Bacteria</taxon>
        <taxon>Pseudomonadati</taxon>
        <taxon>Bacteroidota</taxon>
        <taxon>Flavobacteriia</taxon>
        <taxon>Flavobacteriales</taxon>
        <taxon>Flavobacteriaceae</taxon>
        <taxon>Flagellimonas</taxon>
    </lineage>
</organism>
<evidence type="ECO:0000259" key="3">
    <source>
        <dbReference type="Pfam" id="PF01738"/>
    </source>
</evidence>
<keyword evidence="5" id="KW-1185">Reference proteome</keyword>
<dbReference type="PANTHER" id="PTHR22946">
    <property type="entry name" value="DIENELACTONE HYDROLASE DOMAIN-CONTAINING PROTEIN-RELATED"/>
    <property type="match status" value="1"/>
</dbReference>
<keyword evidence="2" id="KW-0732">Signal</keyword>
<dbReference type="Proteomes" id="UP000050827">
    <property type="component" value="Unassembled WGS sequence"/>
</dbReference>
<gene>
    <name evidence="4" type="ORF">AAY42_17615</name>
</gene>
<reference evidence="4 5" key="1">
    <citation type="submission" date="2015-04" db="EMBL/GenBank/DDBJ databases">
        <title>Complete genome of flavobacterium.</title>
        <authorList>
            <person name="Kwon Y.M."/>
            <person name="Kim S.-J."/>
        </authorList>
    </citation>
    <scope>NUCLEOTIDE SEQUENCE [LARGE SCALE GENOMIC DNA]</scope>
    <source>
        <strain evidence="4 5">DK169</strain>
    </source>
</reference>
<sequence length="301" mass="34025">MKNKMKNLIKLILLLSVSVSYSQKVSSDLNYFPKVEFNDKIVGSTIDDKGTTFEKIVLDGFDSKIPFYIIKPKNGKEGEFVILLHGLTGNKDNWVDPTTSLSEKYVKLKDSLLTHGYSVIIPDAKYHGERSYEANFASPVTFFPLQDSQKVYNLFSTTVKDIRIIMDYMQSSLGNTSTTFDVIGYSMGGMMAILLNSVDDRLNRVVVCVAPLDIQKNSKRIGMNEENAKGLDAISPNNYATVQKAPIYLLMGTKDGWYTREEAQDFFDKITIKDKSLKFYESGHYLPDEFISEVIKSVTKE</sequence>